<dbReference type="AlphaFoldDB" id="A0AA96V2C1"/>
<protein>
    <recommendedName>
        <fullName evidence="2">GLUG domain-containing protein</fullName>
    </recommendedName>
</protein>
<dbReference type="RefSeq" id="WP_338102763.1">
    <property type="nucleotide sequence ID" value="NZ_CP131060.1"/>
</dbReference>
<dbReference type="Pfam" id="PF07581">
    <property type="entry name" value="Glug"/>
    <property type="match status" value="2"/>
</dbReference>
<evidence type="ECO:0000313" key="3">
    <source>
        <dbReference type="EMBL" id="WNY24688.1"/>
    </source>
</evidence>
<keyword evidence="1" id="KW-1133">Transmembrane helix</keyword>
<dbReference type="Proteomes" id="UP001303587">
    <property type="component" value="Chromosome"/>
</dbReference>
<proteinExistence type="predicted"/>
<feature type="domain" description="GLUG" evidence="2">
    <location>
        <begin position="200"/>
        <end position="222"/>
    </location>
</feature>
<dbReference type="GeneID" id="89229337"/>
<accession>A0AA96V2C1</accession>
<organism evidence="3 4">
    <name type="scientific">Methanolapillus millepedarum</name>
    <dbReference type="NCBI Taxonomy" id="3028296"/>
    <lineage>
        <taxon>Archaea</taxon>
        <taxon>Methanobacteriati</taxon>
        <taxon>Methanobacteriota</taxon>
        <taxon>Stenosarchaea group</taxon>
        <taxon>Methanomicrobia</taxon>
        <taxon>Methanosarcinales</taxon>
        <taxon>Methanosarcinaceae</taxon>
        <taxon>Methanolapillus</taxon>
    </lineage>
</organism>
<dbReference type="InterPro" id="IPR011493">
    <property type="entry name" value="GLUG"/>
</dbReference>
<keyword evidence="1" id="KW-0472">Membrane</keyword>
<dbReference type="EMBL" id="CP131060">
    <property type="protein sequence ID" value="WNY24688.1"/>
    <property type="molecule type" value="Genomic_DNA"/>
</dbReference>
<feature type="domain" description="GLUG" evidence="2">
    <location>
        <begin position="142"/>
        <end position="167"/>
    </location>
</feature>
<evidence type="ECO:0000313" key="4">
    <source>
        <dbReference type="Proteomes" id="UP001303587"/>
    </source>
</evidence>
<keyword evidence="1" id="KW-0812">Transmembrane</keyword>
<dbReference type="Gene3D" id="2.160.20.110">
    <property type="match status" value="1"/>
</dbReference>
<keyword evidence="4" id="KW-1185">Reference proteome</keyword>
<gene>
    <name evidence="3" type="ORF">MsAc7_02120</name>
</gene>
<sequence length="460" mass="48921">MLQHPIINSADDLSKIGNDASYPLSGSYILTKNIEISGDWLSIGNNDFPFTGIFDGNGNSITFTTETKILRSTGPTDNVDGAGLFGNIKSKSNSTCVIKNLNIVAKGNLSSSSYFGTLVGYSTGGSVENCSVQFFDDFSINGSSSVGGLLGYNEEGTVKNCTFIGNVRADSNYAGGLVGNMKNGSIENSHQDGNVNATLMAGGLIGQATNVNIRNCSATGNIHSGSNSGGLIGRVFENGTIENSFAICNATSSNKAGGLVGGQDVFNMSIRNSYAIGTIIASGYGAGGLIGTIDNGSIETSYFVGTVLASNNRMGGLIGSTNSDINILDSFYSDDIESNKYGTAVPDQDMKQISTYLSGSPYLNSGSHGWNISQDSNSNNIWYIINGEDYPRLSWSYKPPVIEEPVEVIEDLPQVVEVSDAEVEKNMTPFYLYILFGIVLLIIFSFTFLFFKKRKSNSNK</sequence>
<name>A0AA96V2C1_9EURY</name>
<reference evidence="3 4" key="1">
    <citation type="submission" date="2023-07" db="EMBL/GenBank/DDBJ databases">
        <title>Closed genoem sequence of Methanosarcinaceae archaeon Ac7.</title>
        <authorList>
            <person name="Poehlein A."/>
            <person name="Protasov E."/>
            <person name="Platt K."/>
            <person name="Reeh H."/>
            <person name="Daniel R."/>
            <person name="Brune A."/>
        </authorList>
    </citation>
    <scope>NUCLEOTIDE SEQUENCE [LARGE SCALE GENOMIC DNA]</scope>
    <source>
        <strain evidence="3 4">Ac7</strain>
    </source>
</reference>
<evidence type="ECO:0000256" key="1">
    <source>
        <dbReference type="SAM" id="Phobius"/>
    </source>
</evidence>
<evidence type="ECO:0000259" key="2">
    <source>
        <dbReference type="Pfam" id="PF07581"/>
    </source>
</evidence>
<feature type="transmembrane region" description="Helical" evidence="1">
    <location>
        <begin position="430"/>
        <end position="451"/>
    </location>
</feature>